<dbReference type="GO" id="GO:0003723">
    <property type="term" value="F:RNA binding"/>
    <property type="evidence" value="ECO:0007669"/>
    <property type="project" value="UniProtKB-UniRule"/>
</dbReference>
<dbReference type="InterPro" id="IPR045844">
    <property type="entry name" value="RRM_Ist3-like"/>
</dbReference>
<dbReference type="PANTHER" id="PTHR45880">
    <property type="entry name" value="RNA-BINDING MOTIF PROTEIN, X-LINKED 2"/>
    <property type="match status" value="1"/>
</dbReference>
<dbReference type="AlphaFoldDB" id="A0A1G4KNK0"/>
<keyword evidence="1 2" id="KW-0694">RNA-binding</keyword>
<protein>
    <submittedName>
        <fullName evidence="4">LANO_0H19834g1_1</fullName>
    </submittedName>
</protein>
<sequence length="166" mass="18956">MNQIRAIHKLSLTELENGIVSSTASWHHEYKDHAYVFVGGLHKELTEGDILTIFSQFGVPVDIKLVRDRETGESKGFGYLKYEDQRSTILAVDNLNGVKVAGRSLRVDHTFYTPRDGDQQYSEAVKSELRKDFESAHVHKPLDHFITPSEDNEFEDPMAQYIADCR</sequence>
<organism evidence="4 5">
    <name type="scientific">Lachancea nothofagi CBS 11611</name>
    <dbReference type="NCBI Taxonomy" id="1266666"/>
    <lineage>
        <taxon>Eukaryota</taxon>
        <taxon>Fungi</taxon>
        <taxon>Dikarya</taxon>
        <taxon>Ascomycota</taxon>
        <taxon>Saccharomycotina</taxon>
        <taxon>Saccharomycetes</taxon>
        <taxon>Saccharomycetales</taxon>
        <taxon>Saccharomycetaceae</taxon>
        <taxon>Lachancea</taxon>
    </lineage>
</organism>
<dbReference type="SUPFAM" id="SSF54928">
    <property type="entry name" value="RNA-binding domain, RBD"/>
    <property type="match status" value="1"/>
</dbReference>
<accession>A0A1G4KNK0</accession>
<feature type="domain" description="RRM" evidence="3">
    <location>
        <begin position="34"/>
        <end position="112"/>
    </location>
</feature>
<dbReference type="GO" id="GO:0071013">
    <property type="term" value="C:catalytic step 2 spliceosome"/>
    <property type="evidence" value="ECO:0007669"/>
    <property type="project" value="TreeGrafter"/>
</dbReference>
<proteinExistence type="predicted"/>
<dbReference type="InterPro" id="IPR051847">
    <property type="entry name" value="RNA_proc/Spliceosome_comp"/>
</dbReference>
<evidence type="ECO:0000313" key="4">
    <source>
        <dbReference type="EMBL" id="SCV05997.1"/>
    </source>
</evidence>
<evidence type="ECO:0000256" key="1">
    <source>
        <dbReference type="ARBA" id="ARBA00022884"/>
    </source>
</evidence>
<dbReference type="InterPro" id="IPR012677">
    <property type="entry name" value="Nucleotide-bd_a/b_plait_sf"/>
</dbReference>
<dbReference type="PANTHER" id="PTHR45880:SF1">
    <property type="entry name" value="RNA-BINDING MOTIF PROTEIN, X-LINKED 2"/>
    <property type="match status" value="1"/>
</dbReference>
<dbReference type="InterPro" id="IPR000504">
    <property type="entry name" value="RRM_dom"/>
</dbReference>
<dbReference type="GO" id="GO:0000398">
    <property type="term" value="P:mRNA splicing, via spliceosome"/>
    <property type="evidence" value="ECO:0007669"/>
    <property type="project" value="InterPro"/>
</dbReference>
<dbReference type="GO" id="GO:0005686">
    <property type="term" value="C:U2 snRNP"/>
    <property type="evidence" value="ECO:0007669"/>
    <property type="project" value="TreeGrafter"/>
</dbReference>
<dbReference type="Pfam" id="PF00076">
    <property type="entry name" value="RRM_1"/>
    <property type="match status" value="1"/>
</dbReference>
<dbReference type="InterPro" id="IPR035979">
    <property type="entry name" value="RBD_domain_sf"/>
</dbReference>
<dbReference type="Gene3D" id="3.30.70.330">
    <property type="match status" value="1"/>
</dbReference>
<dbReference type="SMART" id="SM00360">
    <property type="entry name" value="RRM"/>
    <property type="match status" value="1"/>
</dbReference>
<gene>
    <name evidence="4" type="ORF">LANO_0H19834G</name>
</gene>
<evidence type="ECO:0000256" key="2">
    <source>
        <dbReference type="PROSITE-ProRule" id="PRU00176"/>
    </source>
</evidence>
<dbReference type="CDD" id="cd12411">
    <property type="entry name" value="RRM_ist3_like"/>
    <property type="match status" value="1"/>
</dbReference>
<evidence type="ECO:0000259" key="3">
    <source>
        <dbReference type="PROSITE" id="PS50102"/>
    </source>
</evidence>
<dbReference type="PROSITE" id="PS50102">
    <property type="entry name" value="RRM"/>
    <property type="match status" value="1"/>
</dbReference>
<evidence type="ECO:0000313" key="5">
    <source>
        <dbReference type="Proteomes" id="UP000189911"/>
    </source>
</evidence>
<dbReference type="EMBL" id="LT598447">
    <property type="protein sequence ID" value="SCV05997.1"/>
    <property type="molecule type" value="Genomic_DNA"/>
</dbReference>
<reference evidence="5" key="1">
    <citation type="submission" date="2016-03" db="EMBL/GenBank/DDBJ databases">
        <authorList>
            <person name="Devillers Hugo."/>
        </authorList>
    </citation>
    <scope>NUCLEOTIDE SEQUENCE [LARGE SCALE GENOMIC DNA]</scope>
</reference>
<dbReference type="GO" id="GO:0071011">
    <property type="term" value="C:precatalytic spliceosome"/>
    <property type="evidence" value="ECO:0007669"/>
    <property type="project" value="TreeGrafter"/>
</dbReference>
<dbReference type="OrthoDB" id="2573941at2759"/>
<name>A0A1G4KNK0_9SACH</name>
<keyword evidence="5" id="KW-1185">Reference proteome</keyword>
<dbReference type="Proteomes" id="UP000189911">
    <property type="component" value="Chromosome H"/>
</dbReference>